<dbReference type="SUPFAM" id="SSF88946">
    <property type="entry name" value="Sigma2 domain of RNA polymerase sigma factors"/>
    <property type="match status" value="1"/>
</dbReference>
<dbReference type="InterPro" id="IPR007627">
    <property type="entry name" value="RNA_pol_sigma70_r2"/>
</dbReference>
<dbReference type="InterPro" id="IPR013324">
    <property type="entry name" value="RNA_pol_sigma_r3/r4-like"/>
</dbReference>
<dbReference type="EMBL" id="QSHU01000025">
    <property type="protein sequence ID" value="RHC36330.1"/>
    <property type="molecule type" value="Genomic_DNA"/>
</dbReference>
<protein>
    <submittedName>
        <fullName evidence="2">Sigma-70 family RNA polymerase sigma factor</fullName>
    </submittedName>
</protein>
<dbReference type="Pfam" id="PF04542">
    <property type="entry name" value="Sigma70_r2"/>
    <property type="match status" value="1"/>
</dbReference>
<comment type="caution">
    <text evidence="2">The sequence shown here is derived from an EMBL/GenBank/DDBJ whole genome shotgun (WGS) entry which is preliminary data.</text>
</comment>
<dbReference type="NCBIfam" id="TIGR02937">
    <property type="entry name" value="sigma70-ECF"/>
    <property type="match status" value="1"/>
</dbReference>
<dbReference type="InterPro" id="IPR014284">
    <property type="entry name" value="RNA_pol_sigma-70_dom"/>
</dbReference>
<dbReference type="RefSeq" id="WP_117918519.1">
    <property type="nucleotide sequence ID" value="NZ_QRUL01000003.1"/>
</dbReference>
<evidence type="ECO:0000313" key="2">
    <source>
        <dbReference type="EMBL" id="RHC36330.1"/>
    </source>
</evidence>
<dbReference type="GO" id="GO:0006352">
    <property type="term" value="P:DNA-templated transcription initiation"/>
    <property type="evidence" value="ECO:0007669"/>
    <property type="project" value="InterPro"/>
</dbReference>
<proteinExistence type="predicted"/>
<dbReference type="SUPFAM" id="SSF88659">
    <property type="entry name" value="Sigma3 and sigma4 domains of RNA polymerase sigma factors"/>
    <property type="match status" value="1"/>
</dbReference>
<dbReference type="AlphaFoldDB" id="A0A413ZXW8"/>
<dbReference type="InterPro" id="IPR013325">
    <property type="entry name" value="RNA_pol_sigma_r2"/>
</dbReference>
<organism evidence="2 3">
    <name type="scientific">Agathobacter rectalis</name>
    <dbReference type="NCBI Taxonomy" id="39491"/>
    <lineage>
        <taxon>Bacteria</taxon>
        <taxon>Bacillati</taxon>
        <taxon>Bacillota</taxon>
        <taxon>Clostridia</taxon>
        <taxon>Lachnospirales</taxon>
        <taxon>Lachnospiraceae</taxon>
        <taxon>Agathobacter</taxon>
    </lineage>
</organism>
<accession>A0A413ZXW8</accession>
<sequence length="288" mass="34159">MKYKNSDDNRYRVQFMRATEELMDQLTVKEFISYLEENAEFEDYTVEYIDKKCVKCRAYDLTEENSKLHKEFLVTEDGRVFYWRSLISRIELVDDEPIPKKPLKDRTNEDLVIEYQTTHNEDLFRALLEKNTGLLHIIVMDYRIPKYEIEDLLSESYIALIKAVDNFDPTRGVTFTTALKVFVRQHLNRLYNEVTCQKRYNGTDPASYEELVEINKDDVRGLDCDRFTQIEVDEYLEGLEAKDRYVVTLLLRGYNLSDCAKALNITNATMTWRIKRIRKNYTAYSMAV</sequence>
<name>A0A413ZXW8_9FIRM</name>
<reference evidence="2 3" key="1">
    <citation type="submission" date="2018-08" db="EMBL/GenBank/DDBJ databases">
        <title>A genome reference for cultivated species of the human gut microbiota.</title>
        <authorList>
            <person name="Zou Y."/>
            <person name="Xue W."/>
            <person name="Luo G."/>
        </authorList>
    </citation>
    <scope>NUCLEOTIDE SEQUENCE [LARGE SCALE GENOMIC DNA]</scope>
    <source>
        <strain evidence="2 3">AM36-3AA</strain>
    </source>
</reference>
<dbReference type="GO" id="GO:0003700">
    <property type="term" value="F:DNA-binding transcription factor activity"/>
    <property type="evidence" value="ECO:0007669"/>
    <property type="project" value="InterPro"/>
</dbReference>
<dbReference type="Proteomes" id="UP000286104">
    <property type="component" value="Unassembled WGS sequence"/>
</dbReference>
<dbReference type="Gene3D" id="1.20.120.1810">
    <property type="match status" value="1"/>
</dbReference>
<feature type="domain" description="RNA polymerase sigma-70 region 2" evidence="1">
    <location>
        <begin position="128"/>
        <end position="179"/>
    </location>
</feature>
<evidence type="ECO:0000259" key="1">
    <source>
        <dbReference type="Pfam" id="PF04542"/>
    </source>
</evidence>
<gene>
    <name evidence="2" type="ORF">DW848_14195</name>
</gene>
<evidence type="ECO:0000313" key="3">
    <source>
        <dbReference type="Proteomes" id="UP000286104"/>
    </source>
</evidence>